<dbReference type="Pfam" id="PF10979">
    <property type="entry name" value="DUF2786"/>
    <property type="match status" value="1"/>
</dbReference>
<evidence type="ECO:0000259" key="2">
    <source>
        <dbReference type="Pfam" id="PF23771"/>
    </source>
</evidence>
<dbReference type="InterPro" id="IPR055592">
    <property type="entry name" value="DUF7168"/>
</dbReference>
<accession>A0A9X4NJB9</accession>
<dbReference type="InterPro" id="IPR024498">
    <property type="entry name" value="DUF2786"/>
</dbReference>
<proteinExistence type="predicted"/>
<evidence type="ECO:0000313" key="4">
    <source>
        <dbReference type="Proteomes" id="UP001152614"/>
    </source>
</evidence>
<comment type="caution">
    <text evidence="3">The sequence shown here is derived from an EMBL/GenBank/DDBJ whole genome shotgun (WGS) entry which is preliminary data.</text>
</comment>
<organism evidence="3 4">
    <name type="scientific">Lactococcus lactis</name>
    <dbReference type="NCBI Taxonomy" id="1358"/>
    <lineage>
        <taxon>Bacteria</taxon>
        <taxon>Bacillati</taxon>
        <taxon>Bacillota</taxon>
        <taxon>Bacilli</taxon>
        <taxon>Lactobacillales</taxon>
        <taxon>Streptococcaceae</taxon>
        <taxon>Lactococcus</taxon>
    </lineage>
</organism>
<dbReference type="AlphaFoldDB" id="A0A9X4NJB9"/>
<gene>
    <name evidence="3" type="ORF">OGZ51_10310</name>
</gene>
<dbReference type="Proteomes" id="UP001152614">
    <property type="component" value="Unassembled WGS sequence"/>
</dbReference>
<reference evidence="3" key="2">
    <citation type="journal article" date="2023" name="Food Microbiol.">
        <title>Evaluation of the fermentation potential of lactic acid bacteria isolated from herbs, fruits and vegetables as starter cultures in nut-based milk alternatives.</title>
        <authorList>
            <person name="Huang W."/>
            <person name="Dong A."/>
            <person name="Pham H.T."/>
            <person name="Zhou C."/>
            <person name="Huo Z."/>
            <person name="Watjen A.P."/>
            <person name="Prakash S."/>
            <person name="Bang-Berthelsen C.H."/>
            <person name="Turner M.S."/>
        </authorList>
    </citation>
    <scope>NUCLEOTIDE SEQUENCE</scope>
    <source>
        <strain evidence="3">3</strain>
    </source>
</reference>
<reference evidence="3" key="1">
    <citation type="submission" date="2022-10" db="EMBL/GenBank/DDBJ databases">
        <authorList>
            <person name="Turner M.S."/>
            <person name="Huang W."/>
        </authorList>
    </citation>
    <scope>NUCLEOTIDE SEQUENCE</scope>
    <source>
        <strain evidence="3">3</strain>
    </source>
</reference>
<dbReference type="RefSeq" id="WP_278229154.1">
    <property type="nucleotide sequence ID" value="NZ_JAOWLY010000010.1"/>
</dbReference>
<protein>
    <submittedName>
        <fullName evidence="3">DUF2786 domain-containing protein</fullName>
    </submittedName>
</protein>
<sequence>MIKFKIMNSQQMKIIEKVQGLLALAQDNKNDAEGHSALLLAQKLMAKYNLTKKDVAEAGAKKEIYDYPITPYKQLRWWEKQLAIVIADNFRVKCYFRVKKCDEIQNKESCIIYYGTKDDWQLAQTLYYLALEQLQFYSSIQIKNQSLESYRLGFISGLTRDFNEQKNENKNLMVQSNFPAEIIELWANRSEQMKSTAEKIPTVKDLKAYWRGVDTGEKIQINKKKQEIANEN</sequence>
<feature type="domain" description="DUF2786" evidence="1">
    <location>
        <begin position="13"/>
        <end position="51"/>
    </location>
</feature>
<evidence type="ECO:0000313" key="3">
    <source>
        <dbReference type="EMBL" id="MDG4984537.1"/>
    </source>
</evidence>
<dbReference type="EMBL" id="JAOWLY010000010">
    <property type="protein sequence ID" value="MDG4984537.1"/>
    <property type="molecule type" value="Genomic_DNA"/>
</dbReference>
<name>A0A9X4NJB9_9LACT</name>
<dbReference type="Pfam" id="PF23771">
    <property type="entry name" value="DUF7168"/>
    <property type="match status" value="1"/>
</dbReference>
<evidence type="ECO:0000259" key="1">
    <source>
        <dbReference type="Pfam" id="PF10979"/>
    </source>
</evidence>
<feature type="domain" description="DUF7168" evidence="2">
    <location>
        <begin position="71"/>
        <end position="173"/>
    </location>
</feature>